<organism evidence="3 4">
    <name type="scientific">Vibrio scophthalmi</name>
    <dbReference type="NCBI Taxonomy" id="45658"/>
    <lineage>
        <taxon>Bacteria</taxon>
        <taxon>Pseudomonadati</taxon>
        <taxon>Pseudomonadota</taxon>
        <taxon>Gammaproteobacteria</taxon>
        <taxon>Vibrionales</taxon>
        <taxon>Vibrionaceae</taxon>
        <taxon>Vibrio</taxon>
    </lineage>
</organism>
<evidence type="ECO:0000256" key="2">
    <source>
        <dbReference type="SAM" id="SignalP"/>
    </source>
</evidence>
<feature type="region of interest" description="Disordered" evidence="1">
    <location>
        <begin position="279"/>
        <end position="332"/>
    </location>
</feature>
<dbReference type="EMBL" id="MDCJ01000007">
    <property type="protein sequence ID" value="ODS04354.1"/>
    <property type="molecule type" value="Genomic_DNA"/>
</dbReference>
<gene>
    <name evidence="3" type="ORF">VSF3289_03485</name>
</gene>
<feature type="compositionally biased region" description="Basic and acidic residues" evidence="1">
    <location>
        <begin position="279"/>
        <end position="306"/>
    </location>
</feature>
<keyword evidence="2" id="KW-0732">Signal</keyword>
<evidence type="ECO:0000256" key="1">
    <source>
        <dbReference type="SAM" id="MobiDB-lite"/>
    </source>
</evidence>
<feature type="region of interest" description="Disordered" evidence="1">
    <location>
        <begin position="212"/>
        <end position="250"/>
    </location>
</feature>
<name>A0A1E3WEX5_9VIBR</name>
<feature type="chain" id="PRO_5009139276" evidence="2">
    <location>
        <begin position="21"/>
        <end position="332"/>
    </location>
</feature>
<feature type="signal peptide" evidence="2">
    <location>
        <begin position="1"/>
        <end position="20"/>
    </location>
</feature>
<proteinExistence type="predicted"/>
<dbReference type="AlphaFoldDB" id="A0A1E3WEX5"/>
<evidence type="ECO:0000313" key="3">
    <source>
        <dbReference type="EMBL" id="ODS04354.1"/>
    </source>
</evidence>
<dbReference type="RefSeq" id="WP_069447611.1">
    <property type="nucleotide sequence ID" value="NZ_MDCJ01000007.1"/>
</dbReference>
<accession>A0A1E3WEX5</accession>
<reference evidence="3 4" key="1">
    <citation type="submission" date="2016-08" db="EMBL/GenBank/DDBJ databases">
        <title>Genome sequencing of Vibrio scophthalmi strain FP3289, an isolated from Paralichthys olivaceus.</title>
        <authorList>
            <person name="Han H.-J."/>
        </authorList>
    </citation>
    <scope>NUCLEOTIDE SEQUENCE [LARGE SCALE GENOMIC DNA]</scope>
    <source>
        <strain evidence="3 4">FP3289</strain>
    </source>
</reference>
<feature type="region of interest" description="Disordered" evidence="1">
    <location>
        <begin position="174"/>
        <end position="197"/>
    </location>
</feature>
<protein>
    <submittedName>
        <fullName evidence="3">Uncharacterized protein</fullName>
    </submittedName>
</protein>
<dbReference type="PATRIC" id="fig|45658.8.peg.3444"/>
<comment type="caution">
    <text evidence="3">The sequence shown here is derived from an EMBL/GenBank/DDBJ whole genome shotgun (WGS) entry which is preliminary data.</text>
</comment>
<dbReference type="Proteomes" id="UP000095131">
    <property type="component" value="Unassembled WGS sequence"/>
</dbReference>
<dbReference type="OrthoDB" id="5829988at2"/>
<sequence>MKKIMLFLLLLSLPIGWALAKETLHKSAINALVTPTLLLGQGRYAQAADSFHTQSTVVLTLERQLGTKGMWQVAGLAEGLAAIAAEKNNDPVAYEYWSNSVRYFLMSGENWGQLQSQLHQDFEQSTTRLQVNMAPGDTGATIDNTWLQLFSLIEVWQEKLDYFSYRSPSSGLAQQVTQQSKKSALNENSSNGSQLRQYSPNKQLQLNDAFKGKQGFQPDVNTKSEESKPIRVPTKHVVPTAPDSLSNDSSLKLNERQPKFEQAPATIVTPIVVEGEITETDHLGRSHESVEQESRQLDQQSEDKLISRGNLGTKSGKGVEASQRRSFTPSTE</sequence>
<evidence type="ECO:0000313" key="4">
    <source>
        <dbReference type="Proteomes" id="UP000095131"/>
    </source>
</evidence>